<dbReference type="EMBL" id="CAADFP010000489">
    <property type="protein sequence ID" value="VFK36110.1"/>
    <property type="molecule type" value="Genomic_DNA"/>
</dbReference>
<dbReference type="SUPFAM" id="SSF53067">
    <property type="entry name" value="Actin-like ATPase domain"/>
    <property type="match status" value="1"/>
</dbReference>
<accession>A0A450X5K5</accession>
<organism evidence="2">
    <name type="scientific">Candidatus Kentrum sp. LPFa</name>
    <dbReference type="NCBI Taxonomy" id="2126335"/>
    <lineage>
        <taxon>Bacteria</taxon>
        <taxon>Pseudomonadati</taxon>
        <taxon>Pseudomonadota</taxon>
        <taxon>Gammaproteobacteria</taxon>
        <taxon>Candidatus Kentrum</taxon>
    </lineage>
</organism>
<proteinExistence type="predicted"/>
<evidence type="ECO:0000313" key="2">
    <source>
        <dbReference type="EMBL" id="VFK24572.1"/>
    </source>
</evidence>
<keyword evidence="1" id="KW-1133">Transmembrane helix</keyword>
<evidence type="ECO:0000313" key="3">
    <source>
        <dbReference type="EMBL" id="VFK36110.1"/>
    </source>
</evidence>
<dbReference type="InterPro" id="IPR043129">
    <property type="entry name" value="ATPase_NBD"/>
</dbReference>
<reference evidence="2" key="1">
    <citation type="submission" date="2019-02" db="EMBL/GenBank/DDBJ databases">
        <authorList>
            <person name="Gruber-Vodicka R. H."/>
            <person name="Seah K. B. B."/>
        </authorList>
    </citation>
    <scope>NUCLEOTIDE SEQUENCE</scope>
    <source>
        <strain evidence="2">BECK_S312</strain>
        <strain evidence="3">BECK_S426</strain>
    </source>
</reference>
<sequence>MPGHGHTHYNIKWAGDEKTRIVLWKDFFTTYLLFLSAHLFMGRQFPQNRCTTLDINATMPMRFRQSGELRPAKNVSFEDLGEVFEKVIQAAAREVQGYTGLGLNYGATFYEAIASTQSLANRLTEEEVFVVVDVGGGTTDVAVLKGHRCLSSSSFAFAGNNPFGAAFNEKYLHVQLNIGKADDPMGGKSHLLSAFIRTLANYTALLVGAAIKQTGLDRTKGDKLKLSVCLFGQAWHLAKFYPQFQGSKTNRQGYRTAIVMKEILDAFNNRVRPKLLGKDFQKLGENNILIGNDAPSSKKSCCMGAINTASVDNVPKASEVTFLGISYRSADKEKIPWHELDNSVRIGSYDDIEADPLCPGLMIPTETLDNRLINNDRWTVLSNPGGPIKNRYIQRNYIERPLRERIPISREI</sequence>
<protein>
    <submittedName>
        <fullName evidence="2">Hydantoinase/oxoprolinase</fullName>
    </submittedName>
</protein>
<gene>
    <name evidence="2" type="ORF">BECKLPF1236A_GA0070988_104271</name>
    <name evidence="3" type="ORF">BECKLPF1236C_GA0070990_104891</name>
</gene>
<keyword evidence="1" id="KW-0812">Transmembrane</keyword>
<dbReference type="EMBL" id="CAADFM010000427">
    <property type="protein sequence ID" value="VFK24572.1"/>
    <property type="molecule type" value="Genomic_DNA"/>
</dbReference>
<keyword evidence="1" id="KW-0472">Membrane</keyword>
<evidence type="ECO:0000256" key="1">
    <source>
        <dbReference type="SAM" id="Phobius"/>
    </source>
</evidence>
<dbReference type="Gene3D" id="3.30.420.40">
    <property type="match status" value="1"/>
</dbReference>
<feature type="transmembrane region" description="Helical" evidence="1">
    <location>
        <begin position="21"/>
        <end position="41"/>
    </location>
</feature>
<name>A0A450X5K5_9GAMM</name>
<dbReference type="AlphaFoldDB" id="A0A450X5K5"/>